<reference evidence="1 2" key="1">
    <citation type="journal article" date="2013" name="Genome Announc.">
        <title>Genome Sequence of Mycoplasma columbinum Strain SF7.</title>
        <authorList>
            <person name="Guo Z."/>
            <person name="Xu X."/>
            <person name="Zheng Q."/>
            <person name="Li T."/>
            <person name="Kuang S."/>
            <person name="Zhang Z."/>
            <person name="Chen Y."/>
            <person name="Lu X."/>
            <person name="Zhou R."/>
            <person name="Bi D."/>
            <person name="Jin H."/>
        </authorList>
    </citation>
    <scope>NUCLEOTIDE SEQUENCE [LARGE SCALE GENOMIC DNA]</scope>
    <source>
        <strain evidence="1 2">SF7</strain>
    </source>
</reference>
<keyword evidence="2" id="KW-1185">Reference proteome</keyword>
<gene>
    <name evidence="1" type="ORF">MCSF7_02846</name>
</gene>
<dbReference type="AlphaFoldDB" id="F9UJB1"/>
<sequence>MFYFFKKIFFSSNIKSLFLENEKTTTKKININWKNDPKIIPKFFLWNTENQKKTKLELSNIAKNTIIEKLIQFQLP</sequence>
<name>F9UJB1_9BACT</name>
<comment type="caution">
    <text evidence="1">The sequence shown here is derived from an EMBL/GenBank/DDBJ whole genome shotgun (WGS) entry which is preliminary data.</text>
</comment>
<evidence type="ECO:0000313" key="2">
    <source>
        <dbReference type="Proteomes" id="UP000004978"/>
    </source>
</evidence>
<dbReference type="EMBL" id="AFXA01000004">
    <property type="protein sequence ID" value="EGV00530.1"/>
    <property type="molecule type" value="Genomic_DNA"/>
</dbReference>
<proteinExistence type="predicted"/>
<dbReference type="Proteomes" id="UP000004978">
    <property type="component" value="Unassembled WGS sequence"/>
</dbReference>
<protein>
    <submittedName>
        <fullName evidence="1">Uncharacterized protein</fullName>
    </submittedName>
</protein>
<organism evidence="1 2">
    <name type="scientific">Mycoplasmopsis columbina SF7</name>
    <dbReference type="NCBI Taxonomy" id="1037410"/>
    <lineage>
        <taxon>Bacteria</taxon>
        <taxon>Bacillati</taxon>
        <taxon>Mycoplasmatota</taxon>
        <taxon>Mycoplasmoidales</taxon>
        <taxon>Metamycoplasmataceae</taxon>
        <taxon>Mycoplasmopsis</taxon>
    </lineage>
</organism>
<accession>F9UJB1</accession>
<evidence type="ECO:0000313" key="1">
    <source>
        <dbReference type="EMBL" id="EGV00530.1"/>
    </source>
</evidence>